<dbReference type="Proteomes" id="UP000323646">
    <property type="component" value="Unassembled WGS sequence"/>
</dbReference>
<proteinExistence type="predicted"/>
<keyword evidence="2" id="KW-1185">Reference proteome</keyword>
<protein>
    <recommendedName>
        <fullName evidence="3">STAS domain-containing protein</fullName>
    </recommendedName>
</protein>
<organism evidence="1 2">
    <name type="scientific">Selenomonas ruminis</name>
    <dbReference type="NCBI Taxonomy" id="2593411"/>
    <lineage>
        <taxon>Bacteria</taxon>
        <taxon>Bacillati</taxon>
        <taxon>Bacillota</taxon>
        <taxon>Negativicutes</taxon>
        <taxon>Selenomonadales</taxon>
        <taxon>Selenomonadaceae</taxon>
        <taxon>Selenomonas</taxon>
    </lineage>
</organism>
<evidence type="ECO:0000313" key="1">
    <source>
        <dbReference type="EMBL" id="TYZ20200.1"/>
    </source>
</evidence>
<sequence>MNFVNKQENTAVIKVPGAYMFTVCPRVEKELKSCLKRGCRKVQVDLEATEVLTSAAVRQLTGFCRLVEEENFGICNAAGWVMGTIKANKLERWLKAV</sequence>
<dbReference type="AlphaFoldDB" id="A0A5D6VXJ2"/>
<dbReference type="Gene3D" id="3.30.750.24">
    <property type="entry name" value="STAS domain"/>
    <property type="match status" value="1"/>
</dbReference>
<comment type="caution">
    <text evidence="1">The sequence shown here is derived from an EMBL/GenBank/DDBJ whole genome shotgun (WGS) entry which is preliminary data.</text>
</comment>
<dbReference type="OrthoDB" id="9875983at2"/>
<name>A0A5D6VXJ2_9FIRM</name>
<dbReference type="RefSeq" id="WP_149172244.1">
    <property type="nucleotide sequence ID" value="NZ_VTOY01000016.1"/>
</dbReference>
<reference evidence="1 2" key="1">
    <citation type="submission" date="2019-08" db="EMBL/GenBank/DDBJ databases">
        <title>Selenomonas sp. mPRGC5 and Selenomonas sp. mPRGC8 isolated from ruminal fluid of dairy goat (Capra hircus).</title>
        <authorList>
            <person name="Poothong S."/>
            <person name="Nuengjamnong C."/>
            <person name="Tanasupawat S."/>
        </authorList>
    </citation>
    <scope>NUCLEOTIDE SEQUENCE [LARGE SCALE GENOMIC DNA]</scope>
    <source>
        <strain evidence="2">mPRGC5</strain>
    </source>
</reference>
<dbReference type="EMBL" id="VTOY01000016">
    <property type="protein sequence ID" value="TYZ20200.1"/>
    <property type="molecule type" value="Genomic_DNA"/>
</dbReference>
<evidence type="ECO:0008006" key="3">
    <source>
        <dbReference type="Google" id="ProtNLM"/>
    </source>
</evidence>
<dbReference type="SUPFAM" id="SSF52091">
    <property type="entry name" value="SpoIIaa-like"/>
    <property type="match status" value="1"/>
</dbReference>
<evidence type="ECO:0000313" key="2">
    <source>
        <dbReference type="Proteomes" id="UP000323646"/>
    </source>
</evidence>
<dbReference type="InterPro" id="IPR036513">
    <property type="entry name" value="STAS_dom_sf"/>
</dbReference>
<gene>
    <name evidence="1" type="ORF">FZ040_12185</name>
</gene>
<accession>A0A5D6VXJ2</accession>